<feature type="transmembrane region" description="Helical" evidence="4">
    <location>
        <begin position="42"/>
        <end position="64"/>
    </location>
</feature>
<evidence type="ECO:0000256" key="1">
    <source>
        <dbReference type="ARBA" id="ARBA00022692"/>
    </source>
</evidence>
<sequence length="428" mass="48165">MKFSFKRLLLLGFGFFGISLLWPLYNSYVPIFLKDFNLSSTVIGFIMTIDNIFAIVMLPLLGVLSDQTRTRLGRRMPYIFVGAPLAAITFSLIPLTRSWQLLWLMMLNIIFMNFFMALFRSPVIALMPDITPSEYRSQANGVINFMGGIGALLAFFAGKPLYDKNYALPFYVGAIVMVFSQMFVVLFIKEDEKYRIKTGEKIKFENVYKKTMIELSENLKDVFKSKEKSLLMMLLSILLWFIGYNGLETFFTSYAKFQMGIKESTGALVLGFFSLTFMLFAIPAGFIGSKIGRKKTMTIGLIVVLAILVGVFASSLVIRDPGMLTKVFFVLFALGGFGWAMVNVNSLPTIVDMTVEEKVGGYTGLYYFFSMAANIIAPPLAGFFIDKVGYNTLIAFTITFFVLATITLQFVRRGDVKQSGTYSTKETR</sequence>
<dbReference type="InterPro" id="IPR020846">
    <property type="entry name" value="MFS_dom"/>
</dbReference>
<evidence type="ECO:0000313" key="7">
    <source>
        <dbReference type="Proteomes" id="UP000184207"/>
    </source>
</evidence>
<gene>
    <name evidence="6" type="ORF">SAMN02745226_00024</name>
</gene>
<dbReference type="Gene3D" id="1.20.1250.20">
    <property type="entry name" value="MFS general substrate transporter like domains"/>
    <property type="match status" value="2"/>
</dbReference>
<dbReference type="STRING" id="1121883.SAMN02745226_00024"/>
<dbReference type="AlphaFoldDB" id="A0A1M7RQR5"/>
<feature type="transmembrane region" description="Helical" evidence="4">
    <location>
        <begin position="230"/>
        <end position="247"/>
    </location>
</feature>
<dbReference type="PANTHER" id="PTHR23528">
    <property type="match status" value="1"/>
</dbReference>
<dbReference type="InterPro" id="IPR011701">
    <property type="entry name" value="MFS"/>
</dbReference>
<feature type="domain" description="Major facilitator superfamily (MFS) profile" evidence="5">
    <location>
        <begin position="7"/>
        <end position="415"/>
    </location>
</feature>
<organism evidence="6 7">
    <name type="scientific">Fervidobacterium gondwanense DSM 13020</name>
    <dbReference type="NCBI Taxonomy" id="1121883"/>
    <lineage>
        <taxon>Bacteria</taxon>
        <taxon>Thermotogati</taxon>
        <taxon>Thermotogota</taxon>
        <taxon>Thermotogae</taxon>
        <taxon>Thermotogales</taxon>
        <taxon>Fervidobacteriaceae</taxon>
        <taxon>Fervidobacterium</taxon>
    </lineage>
</organism>
<feature type="transmembrane region" description="Helical" evidence="4">
    <location>
        <begin position="267"/>
        <end position="287"/>
    </location>
</feature>
<keyword evidence="3 4" id="KW-0472">Membrane</keyword>
<dbReference type="RefSeq" id="WP_072757102.1">
    <property type="nucleotide sequence ID" value="NZ_FRDJ01000001.1"/>
</dbReference>
<evidence type="ECO:0000256" key="3">
    <source>
        <dbReference type="ARBA" id="ARBA00023136"/>
    </source>
</evidence>
<reference evidence="7" key="1">
    <citation type="submission" date="2016-12" db="EMBL/GenBank/DDBJ databases">
        <authorList>
            <person name="Varghese N."/>
            <person name="Submissions S."/>
        </authorList>
    </citation>
    <scope>NUCLEOTIDE SEQUENCE [LARGE SCALE GENOMIC DNA]</scope>
    <source>
        <strain evidence="7">DSM 13020</strain>
    </source>
</reference>
<feature type="transmembrane region" description="Helical" evidence="4">
    <location>
        <begin position="170"/>
        <end position="188"/>
    </location>
</feature>
<dbReference type="Pfam" id="PF07690">
    <property type="entry name" value="MFS_1"/>
    <property type="match status" value="1"/>
</dbReference>
<dbReference type="EMBL" id="FRDJ01000001">
    <property type="protein sequence ID" value="SHN48635.1"/>
    <property type="molecule type" value="Genomic_DNA"/>
</dbReference>
<dbReference type="Proteomes" id="UP000184207">
    <property type="component" value="Unassembled WGS sequence"/>
</dbReference>
<keyword evidence="7" id="KW-1185">Reference proteome</keyword>
<keyword evidence="1 4" id="KW-0812">Transmembrane</keyword>
<feature type="transmembrane region" description="Helical" evidence="4">
    <location>
        <begin position="139"/>
        <end position="158"/>
    </location>
</feature>
<feature type="transmembrane region" description="Helical" evidence="4">
    <location>
        <begin position="324"/>
        <end position="344"/>
    </location>
</feature>
<name>A0A1M7RQR5_FERGO</name>
<accession>A0A1M7RQR5</accession>
<feature type="transmembrane region" description="Helical" evidence="4">
    <location>
        <begin position="299"/>
        <end position="318"/>
    </location>
</feature>
<proteinExistence type="predicted"/>
<dbReference type="PANTHER" id="PTHR23528:SF1">
    <property type="entry name" value="MAJOR FACILITATOR SUPERFAMILY (MFS) PROFILE DOMAIN-CONTAINING PROTEIN"/>
    <property type="match status" value="1"/>
</dbReference>
<evidence type="ECO:0000259" key="5">
    <source>
        <dbReference type="PROSITE" id="PS50850"/>
    </source>
</evidence>
<dbReference type="SUPFAM" id="SSF103473">
    <property type="entry name" value="MFS general substrate transporter"/>
    <property type="match status" value="1"/>
</dbReference>
<dbReference type="GO" id="GO:0022857">
    <property type="term" value="F:transmembrane transporter activity"/>
    <property type="evidence" value="ECO:0007669"/>
    <property type="project" value="InterPro"/>
</dbReference>
<feature type="transmembrane region" description="Helical" evidence="4">
    <location>
        <begin position="365"/>
        <end position="385"/>
    </location>
</feature>
<evidence type="ECO:0000313" key="6">
    <source>
        <dbReference type="EMBL" id="SHN48635.1"/>
    </source>
</evidence>
<protein>
    <submittedName>
        <fullName evidence="6">Na+/melibiose symporter</fullName>
    </submittedName>
</protein>
<dbReference type="PROSITE" id="PS50850">
    <property type="entry name" value="MFS"/>
    <property type="match status" value="1"/>
</dbReference>
<dbReference type="OrthoDB" id="9764596at2"/>
<feature type="transmembrane region" description="Helical" evidence="4">
    <location>
        <begin position="76"/>
        <end position="95"/>
    </location>
</feature>
<dbReference type="InterPro" id="IPR036259">
    <property type="entry name" value="MFS_trans_sf"/>
</dbReference>
<feature type="transmembrane region" description="Helical" evidence="4">
    <location>
        <begin position="391"/>
        <end position="411"/>
    </location>
</feature>
<evidence type="ECO:0000256" key="4">
    <source>
        <dbReference type="SAM" id="Phobius"/>
    </source>
</evidence>
<feature type="transmembrane region" description="Helical" evidence="4">
    <location>
        <begin position="101"/>
        <end position="119"/>
    </location>
</feature>
<evidence type="ECO:0000256" key="2">
    <source>
        <dbReference type="ARBA" id="ARBA00022989"/>
    </source>
</evidence>
<keyword evidence="2 4" id="KW-1133">Transmembrane helix</keyword>